<reference evidence="10" key="1">
    <citation type="submission" date="2020-12" db="UniProtKB">
        <authorList>
            <consortium name="WormBaseParasite"/>
        </authorList>
    </citation>
    <scope>IDENTIFICATION</scope>
    <source>
        <strain evidence="10">MHco3</strain>
    </source>
</reference>
<dbReference type="WBParaSite" id="HCON_00063200-00001">
    <property type="protein sequence ID" value="HCON_00063200-00001"/>
    <property type="gene ID" value="HCON_00063200"/>
</dbReference>
<evidence type="ECO:0000313" key="9">
    <source>
        <dbReference type="Proteomes" id="UP000025227"/>
    </source>
</evidence>
<evidence type="ECO:0000256" key="7">
    <source>
        <dbReference type="SAM" id="MobiDB-lite"/>
    </source>
</evidence>
<evidence type="ECO:0000256" key="1">
    <source>
        <dbReference type="ARBA" id="ARBA00004245"/>
    </source>
</evidence>
<evidence type="ECO:0000256" key="2">
    <source>
        <dbReference type="ARBA" id="ARBA00022490"/>
    </source>
</evidence>
<feature type="compositionally biased region" description="Polar residues" evidence="7">
    <location>
        <begin position="684"/>
        <end position="705"/>
    </location>
</feature>
<feature type="region of interest" description="Disordered" evidence="7">
    <location>
        <begin position="531"/>
        <end position="657"/>
    </location>
</feature>
<evidence type="ECO:0000259" key="8">
    <source>
        <dbReference type="SMART" id="SM01349"/>
    </source>
</evidence>
<organism evidence="9 10">
    <name type="scientific">Haemonchus contortus</name>
    <name type="common">Barber pole worm</name>
    <dbReference type="NCBI Taxonomy" id="6289"/>
    <lineage>
        <taxon>Eukaryota</taxon>
        <taxon>Metazoa</taxon>
        <taxon>Ecdysozoa</taxon>
        <taxon>Nematoda</taxon>
        <taxon>Chromadorea</taxon>
        <taxon>Rhabditida</taxon>
        <taxon>Rhabditina</taxon>
        <taxon>Rhabditomorpha</taxon>
        <taxon>Strongyloidea</taxon>
        <taxon>Trichostrongylidae</taxon>
        <taxon>Haemonchus</taxon>
    </lineage>
</organism>
<keyword evidence="9" id="KW-1185">Reference proteome</keyword>
<dbReference type="OMA" id="IDQWIYC"/>
<dbReference type="SMART" id="SM01349">
    <property type="entry name" value="TOG"/>
    <property type="match status" value="2"/>
</dbReference>
<feature type="compositionally biased region" description="Polar residues" evidence="7">
    <location>
        <begin position="538"/>
        <end position="552"/>
    </location>
</feature>
<dbReference type="GO" id="GO:0005856">
    <property type="term" value="C:cytoskeleton"/>
    <property type="evidence" value="ECO:0007669"/>
    <property type="project" value="UniProtKB-SubCell"/>
</dbReference>
<feature type="compositionally biased region" description="Basic and acidic residues" evidence="7">
    <location>
        <begin position="245"/>
        <end position="254"/>
    </location>
</feature>
<keyword evidence="4" id="KW-0206">Cytoskeleton</keyword>
<feature type="compositionally biased region" description="Low complexity" evidence="7">
    <location>
        <begin position="706"/>
        <end position="722"/>
    </location>
</feature>
<dbReference type="Gene3D" id="1.25.10.10">
    <property type="entry name" value="Leucine-rich Repeat Variant"/>
    <property type="match status" value="2"/>
</dbReference>
<dbReference type="InterPro" id="IPR021133">
    <property type="entry name" value="HEAT_type_2"/>
</dbReference>
<dbReference type="Proteomes" id="UP000025227">
    <property type="component" value="Unplaced"/>
</dbReference>
<dbReference type="GO" id="GO:0051010">
    <property type="term" value="F:microtubule plus-end binding"/>
    <property type="evidence" value="ECO:0007669"/>
    <property type="project" value="InterPro"/>
</dbReference>
<feature type="repeat" description="HEAT" evidence="6">
    <location>
        <begin position="455"/>
        <end position="493"/>
    </location>
</feature>
<feature type="compositionally biased region" description="Polar residues" evidence="7">
    <location>
        <begin position="628"/>
        <end position="638"/>
    </location>
</feature>
<feature type="region of interest" description="Disordered" evidence="7">
    <location>
        <begin position="245"/>
        <end position="281"/>
    </location>
</feature>
<dbReference type="GO" id="GO:0046785">
    <property type="term" value="P:microtubule polymerization"/>
    <property type="evidence" value="ECO:0007669"/>
    <property type="project" value="InterPro"/>
</dbReference>
<evidence type="ECO:0000256" key="3">
    <source>
        <dbReference type="ARBA" id="ARBA00022737"/>
    </source>
</evidence>
<dbReference type="FunFam" id="1.25.10.10:FF:000019">
    <property type="entry name" value="Cytoskeleton-associated protein 5"/>
    <property type="match status" value="2"/>
</dbReference>
<comment type="similarity">
    <text evidence="5">Belongs to the TOG/XMAP215 family.</text>
</comment>
<protein>
    <submittedName>
        <fullName evidence="10">Cytoskeleton-associated protein 5</fullName>
    </submittedName>
</protein>
<dbReference type="SUPFAM" id="SSF48371">
    <property type="entry name" value="ARM repeat"/>
    <property type="match status" value="1"/>
</dbReference>
<feature type="domain" description="TOG" evidence="8">
    <location>
        <begin position="282"/>
        <end position="524"/>
    </location>
</feature>
<keyword evidence="2" id="KW-0963">Cytoplasm</keyword>
<dbReference type="Pfam" id="PF21041">
    <property type="entry name" value="XMAP215_CLASP_TOG"/>
    <property type="match status" value="2"/>
</dbReference>
<dbReference type="AlphaFoldDB" id="A0A7I4YA05"/>
<evidence type="ECO:0000256" key="6">
    <source>
        <dbReference type="PROSITE-ProRule" id="PRU00103"/>
    </source>
</evidence>
<evidence type="ECO:0000256" key="4">
    <source>
        <dbReference type="ARBA" id="ARBA00023212"/>
    </source>
</evidence>
<name>A0A7I4YA05_HAECO</name>
<dbReference type="InterPro" id="IPR016024">
    <property type="entry name" value="ARM-type_fold"/>
</dbReference>
<dbReference type="PROSITE" id="PS50077">
    <property type="entry name" value="HEAT_REPEAT"/>
    <property type="match status" value="2"/>
</dbReference>
<feature type="repeat" description="HEAT" evidence="6">
    <location>
        <begin position="178"/>
        <end position="211"/>
    </location>
</feature>
<feature type="compositionally biased region" description="Polar residues" evidence="7">
    <location>
        <begin position="567"/>
        <end position="597"/>
    </location>
</feature>
<dbReference type="InterPro" id="IPR011989">
    <property type="entry name" value="ARM-like"/>
</dbReference>
<feature type="compositionally biased region" description="Polar residues" evidence="7">
    <location>
        <begin position="610"/>
        <end position="621"/>
    </location>
</feature>
<dbReference type="PANTHER" id="PTHR12609">
    <property type="entry name" value="MICROTUBULE ASSOCIATED PROTEIN XMAP215"/>
    <property type="match status" value="1"/>
</dbReference>
<dbReference type="InterPro" id="IPR045110">
    <property type="entry name" value="XMAP215"/>
</dbReference>
<accession>A0A7I4YA05</accession>
<dbReference type="GO" id="GO:0007051">
    <property type="term" value="P:spindle organization"/>
    <property type="evidence" value="ECO:0007669"/>
    <property type="project" value="InterPro"/>
</dbReference>
<proteinExistence type="inferred from homology"/>
<dbReference type="OrthoDB" id="205662at2759"/>
<dbReference type="GO" id="GO:0030951">
    <property type="term" value="P:establishment or maintenance of microtubule cytoskeleton polarity"/>
    <property type="evidence" value="ECO:0007669"/>
    <property type="project" value="InterPro"/>
</dbReference>
<feature type="region of interest" description="Disordered" evidence="7">
    <location>
        <begin position="672"/>
        <end position="743"/>
    </location>
</feature>
<feature type="domain" description="TOG" evidence="8">
    <location>
        <begin position="5"/>
        <end position="242"/>
    </location>
</feature>
<evidence type="ECO:0000313" key="10">
    <source>
        <dbReference type="WBParaSite" id="HCON_00063200-00001"/>
    </source>
</evidence>
<comment type="subcellular location">
    <subcellularLocation>
        <location evidence="1">Cytoplasm</location>
        <location evidence="1">Cytoskeleton</location>
    </subcellularLocation>
</comment>
<dbReference type="InterPro" id="IPR048491">
    <property type="entry name" value="XMAP215_CLASP_TOG"/>
</dbReference>
<keyword evidence="3" id="KW-0677">Repeat</keyword>
<sequence>MDEWDLLDEVDVIALWPNEHKKNVESAKWQERKEALEVLSNLIEKNPRLSTASMTIYGELMDNLKKIIAHDSNINVVIAALRVLTRLANGLRDRFSCFISMIWSVVLDKSKDKKNTVRTAVGETLDAISDVCATERLTKDLCEHLSKPNPQSKQCLCAFLTRYFVRQTNVQIEFAKAVLPIVVKLASDSDPSVRDAACNTLGSARRLLGKSLDAFLGPIMTEKAKLDKIEEYCVEATKQHEEFLASRPQREHSGGHASGDVVESEEVGTSAPTHSKDIDPWTLLDPTNVVEKLGKNFDELIVSKKWQERKEAVDSMLSIMESAPRVEMSPELQPVMMTLLKVLEKDVNINVNSVSAKVLAKLAVSMRTDFAVMVPKVMPIAFDKLKEKKAVLRNELVELCDAAATTTSLENYTEAVCGGLTKPNPQSRAQTALFVARLLSRHDSSTIPANAVKEITPDLVKCSSDADVEVRESTFRAMGAVLRCVGEQAARRLFGEVSEDKLKMAKITENFEKIREEFGDKAAPAIIRLHAAEAKPKPSQTSAPKRASSASSETRKVPPASRAPTRPMSSASRPSAGVSRTTNRMATPSTVAPTNRVATKPAIAPKRPNVVTSTPSRQNNPVRVPLSTRPTQSSTQRPFSAGAKPIVSHPTPSSRAPARTVFAPNVVRATQPTNKPAAAGPVKISSNSTNGAVPTVNSTEGVQKVTTGLPRSSSGSGLRPPTAIIRTNGSGIPRLSRPSSPTK</sequence>
<dbReference type="InterPro" id="IPR034085">
    <property type="entry name" value="TOG"/>
</dbReference>
<evidence type="ECO:0000256" key="5">
    <source>
        <dbReference type="ARBA" id="ARBA00025722"/>
    </source>
</evidence>
<dbReference type="GO" id="GO:0061863">
    <property type="term" value="F:microtubule plus end polymerase"/>
    <property type="evidence" value="ECO:0007669"/>
    <property type="project" value="InterPro"/>
</dbReference>